<accession>A0A377ZPE5</accession>
<dbReference type="SUPFAM" id="SSF55347">
    <property type="entry name" value="Glyceraldehyde-3-phosphate dehydrogenase-like, C-terminal domain"/>
    <property type="match status" value="1"/>
</dbReference>
<gene>
    <name evidence="2" type="ORF">NCTC10313_03556</name>
</gene>
<dbReference type="STRING" id="1218098.GCA_001598715_03432"/>
<sequence length="189" mass="21392">MLGDLATHPLFLVETMAPQLKITRLMCARQSFVKSRAPLEDNAHVLMEYDNGAIGSLWSSAVNCGSMHGQKVRIIGEKASLEWWDEQPNQLRYEIQGEPVRILERGMDYLDPLARQDDRIGGGHPEGLFEAWSNLYRRFAIAMDAADSRDEALLADFWYPDARAGAFGVRWVENCVRSADNGACWVDFR</sequence>
<evidence type="ECO:0000259" key="1">
    <source>
        <dbReference type="Pfam" id="PF02894"/>
    </source>
</evidence>
<reference evidence="2 3" key="1">
    <citation type="submission" date="2018-06" db="EMBL/GenBank/DDBJ databases">
        <authorList>
            <consortium name="Pathogen Informatics"/>
            <person name="Doyle S."/>
        </authorList>
    </citation>
    <scope>NUCLEOTIDE SEQUENCE [LARGE SCALE GENOMIC DNA]</scope>
    <source>
        <strain evidence="2 3">NCTC10313</strain>
    </source>
</reference>
<dbReference type="Proteomes" id="UP000254487">
    <property type="component" value="Unassembled WGS sequence"/>
</dbReference>
<evidence type="ECO:0000313" key="3">
    <source>
        <dbReference type="Proteomes" id="UP000254487"/>
    </source>
</evidence>
<proteinExistence type="predicted"/>
<dbReference type="Pfam" id="PF02894">
    <property type="entry name" value="GFO_IDH_MocA_C"/>
    <property type="match status" value="1"/>
</dbReference>
<dbReference type="Gene3D" id="3.30.360.10">
    <property type="entry name" value="Dihydrodipicolinate Reductase, domain 2"/>
    <property type="match status" value="1"/>
</dbReference>
<dbReference type="EMBL" id="UGLW01000003">
    <property type="protein sequence ID" value="STU75866.1"/>
    <property type="molecule type" value="Genomic_DNA"/>
</dbReference>
<protein>
    <submittedName>
        <fullName evidence="2">Oxidoreductase</fullName>
    </submittedName>
</protein>
<feature type="domain" description="Gfo/Idh/MocA-like oxidoreductase C-terminal" evidence="1">
    <location>
        <begin position="2"/>
        <end position="187"/>
    </location>
</feature>
<name>A0A377ZPE5_KLEPO</name>
<organism evidence="2 3">
    <name type="scientific">Klebsiella pneumoniae subsp. ozaenae</name>
    <dbReference type="NCBI Taxonomy" id="574"/>
    <lineage>
        <taxon>Bacteria</taxon>
        <taxon>Pseudomonadati</taxon>
        <taxon>Pseudomonadota</taxon>
        <taxon>Gammaproteobacteria</taxon>
        <taxon>Enterobacterales</taxon>
        <taxon>Enterobacteriaceae</taxon>
        <taxon>Klebsiella/Raoultella group</taxon>
        <taxon>Klebsiella</taxon>
        <taxon>Klebsiella pneumoniae complex</taxon>
    </lineage>
</organism>
<dbReference type="InterPro" id="IPR004104">
    <property type="entry name" value="Gfo/Idh/MocA-like_OxRdtase_C"/>
</dbReference>
<evidence type="ECO:0000313" key="2">
    <source>
        <dbReference type="EMBL" id="STU75866.1"/>
    </source>
</evidence>
<dbReference type="AlphaFoldDB" id="A0A377ZPE5"/>